<evidence type="ECO:0000313" key="2">
    <source>
        <dbReference type="Proteomes" id="UP001204376"/>
    </source>
</evidence>
<evidence type="ECO:0000313" key="1">
    <source>
        <dbReference type="EMBL" id="MCQ6961543.1"/>
    </source>
</evidence>
<dbReference type="Proteomes" id="UP001204376">
    <property type="component" value="Unassembled WGS sequence"/>
</dbReference>
<comment type="caution">
    <text evidence="1">The sequence shown here is derived from an EMBL/GenBank/DDBJ whole genome shotgun (WGS) entry which is preliminary data.</text>
</comment>
<proteinExistence type="predicted"/>
<gene>
    <name evidence="1" type="ORF">NPE20_26455</name>
</gene>
<sequence>MPGFQTGYVIGFHSCDKEVGLRLLNGTDELLPSDNPWDWLGPGSYFWEQDAERALQYATETAAVNKKIKLRLKSHLLLGQ</sequence>
<dbReference type="EMBL" id="JANHOH010000016">
    <property type="protein sequence ID" value="MCQ6961543.1"/>
    <property type="molecule type" value="Genomic_DNA"/>
</dbReference>
<protein>
    <submittedName>
        <fullName evidence="1">Uncharacterized protein</fullName>
    </submittedName>
</protein>
<keyword evidence="2" id="KW-1185">Reference proteome</keyword>
<organism evidence="1 2">
    <name type="scientific">Mucilaginibacter aquariorum</name>
    <dbReference type="NCBI Taxonomy" id="2967225"/>
    <lineage>
        <taxon>Bacteria</taxon>
        <taxon>Pseudomonadati</taxon>
        <taxon>Bacteroidota</taxon>
        <taxon>Sphingobacteriia</taxon>
        <taxon>Sphingobacteriales</taxon>
        <taxon>Sphingobacteriaceae</taxon>
        <taxon>Mucilaginibacter</taxon>
    </lineage>
</organism>
<reference evidence="1 2" key="1">
    <citation type="submission" date="2022-07" db="EMBL/GenBank/DDBJ databases">
        <title>Mucilaginibacter sp. JC4.</title>
        <authorList>
            <person name="Le V."/>
            <person name="Ko S.-R."/>
            <person name="Ahn C.-Y."/>
            <person name="Oh H.-M."/>
        </authorList>
    </citation>
    <scope>NUCLEOTIDE SEQUENCE [LARGE SCALE GENOMIC DNA]</scope>
    <source>
        <strain evidence="1 2">JC4</strain>
    </source>
</reference>
<dbReference type="SUPFAM" id="SSF56399">
    <property type="entry name" value="ADP-ribosylation"/>
    <property type="match status" value="1"/>
</dbReference>
<name>A0ABT1TAP4_9SPHI</name>
<dbReference type="RefSeq" id="WP_256541708.1">
    <property type="nucleotide sequence ID" value="NZ_JANHOH010000016.1"/>
</dbReference>
<accession>A0ABT1TAP4</accession>